<evidence type="ECO:0000313" key="7">
    <source>
        <dbReference type="EMBL" id="ARU98925.1"/>
    </source>
</evidence>
<protein>
    <submittedName>
        <fullName evidence="6">LysR family transcriptional regulator</fullName>
    </submittedName>
</protein>
<dbReference type="RefSeq" id="WP_087489258.1">
    <property type="nucleotide sequence ID" value="NZ_CP015579.1"/>
</dbReference>
<dbReference type="Gene3D" id="3.40.190.10">
    <property type="entry name" value="Periplasmic binding protein-like II"/>
    <property type="match status" value="2"/>
</dbReference>
<evidence type="ECO:0000256" key="1">
    <source>
        <dbReference type="ARBA" id="ARBA00009437"/>
    </source>
</evidence>
<organism evidence="6 9">
    <name type="scientific">Tatumella citrea</name>
    <name type="common">Pantoea citrea</name>
    <dbReference type="NCBI Taxonomy" id="53336"/>
    <lineage>
        <taxon>Bacteria</taxon>
        <taxon>Pseudomonadati</taxon>
        <taxon>Pseudomonadota</taxon>
        <taxon>Gammaproteobacteria</taxon>
        <taxon>Enterobacterales</taxon>
        <taxon>Erwiniaceae</taxon>
        <taxon>Tatumella</taxon>
    </lineage>
</organism>
<name>A0A1Y0LM10_TATCI</name>
<dbReference type="SUPFAM" id="SSF46785">
    <property type="entry name" value="Winged helix' DNA-binding domain"/>
    <property type="match status" value="1"/>
</dbReference>
<dbReference type="Gene3D" id="1.10.10.10">
    <property type="entry name" value="Winged helix-like DNA-binding domain superfamily/Winged helix DNA-binding domain"/>
    <property type="match status" value="1"/>
</dbReference>
<keyword evidence="2" id="KW-0805">Transcription regulation</keyword>
<dbReference type="GO" id="GO:0006351">
    <property type="term" value="P:DNA-templated transcription"/>
    <property type="evidence" value="ECO:0007669"/>
    <property type="project" value="TreeGrafter"/>
</dbReference>
<evidence type="ECO:0000313" key="6">
    <source>
        <dbReference type="EMBL" id="ARU94887.1"/>
    </source>
</evidence>
<dbReference type="GO" id="GO:0043565">
    <property type="term" value="F:sequence-specific DNA binding"/>
    <property type="evidence" value="ECO:0007669"/>
    <property type="project" value="TreeGrafter"/>
</dbReference>
<keyword evidence="3" id="KW-0238">DNA-binding</keyword>
<dbReference type="PANTHER" id="PTHR30537:SF26">
    <property type="entry name" value="GLYCINE CLEAVAGE SYSTEM TRANSCRIPTIONAL ACTIVATOR"/>
    <property type="match status" value="1"/>
</dbReference>
<dbReference type="Pfam" id="PF00126">
    <property type="entry name" value="HTH_1"/>
    <property type="match status" value="1"/>
</dbReference>
<evidence type="ECO:0000259" key="5">
    <source>
        <dbReference type="PROSITE" id="PS50931"/>
    </source>
</evidence>
<keyword evidence="4" id="KW-0804">Transcription</keyword>
<evidence type="ECO:0000256" key="3">
    <source>
        <dbReference type="ARBA" id="ARBA00023125"/>
    </source>
</evidence>
<dbReference type="InterPro" id="IPR058163">
    <property type="entry name" value="LysR-type_TF_proteobact-type"/>
</dbReference>
<dbReference type="Proteomes" id="UP000195729">
    <property type="component" value="Chromosome"/>
</dbReference>
<dbReference type="AlphaFoldDB" id="A0A1Y0LM10"/>
<dbReference type="PROSITE" id="PS50931">
    <property type="entry name" value="HTH_LYSR"/>
    <property type="match status" value="1"/>
</dbReference>
<proteinExistence type="inferred from homology"/>
<dbReference type="EMBL" id="CP015581">
    <property type="protein sequence ID" value="ARU98925.1"/>
    <property type="molecule type" value="Genomic_DNA"/>
</dbReference>
<keyword evidence="8" id="KW-1185">Reference proteome</keyword>
<dbReference type="KEGG" id="tci:A7K98_14675"/>
<dbReference type="Proteomes" id="UP000195814">
    <property type="component" value="Chromosome"/>
</dbReference>
<dbReference type="SUPFAM" id="SSF53850">
    <property type="entry name" value="Periplasmic binding protein-like II"/>
    <property type="match status" value="1"/>
</dbReference>
<dbReference type="PRINTS" id="PR00039">
    <property type="entry name" value="HTHLYSR"/>
</dbReference>
<evidence type="ECO:0000256" key="2">
    <source>
        <dbReference type="ARBA" id="ARBA00023015"/>
    </source>
</evidence>
<evidence type="ECO:0000313" key="8">
    <source>
        <dbReference type="Proteomes" id="UP000195729"/>
    </source>
</evidence>
<dbReference type="OrthoDB" id="5526340at2"/>
<sequence length="290" mass="32196">MKRILPGTPALIAFEASARHGSFSRAATELFISEGAVSRQIARLEAQLGTTLFLRRGNRVELSGQGLRYAAEIREILGRLEQESLRLVAQPEDGRILELAVIPTFANRWLIPRLPDFVQQYPNIIVNLSERTKPFPLAGSGFDAAVHFSHPAWVGHHLRPLFDEYLIPVCRPDGLSSQMLLHKRNTPNAWRDYAQSNPVPLSNTMAGPRFDLYSMLIDAALAGLGIALVPEVYVAAELASGRLHIPWGGRQKGQTLAVITLNDEIADPHCHTLIRWLTEQAALYSAQYLP</sequence>
<dbReference type="GO" id="GO:0003700">
    <property type="term" value="F:DNA-binding transcription factor activity"/>
    <property type="evidence" value="ECO:0007669"/>
    <property type="project" value="InterPro"/>
</dbReference>
<dbReference type="Pfam" id="PF03466">
    <property type="entry name" value="LysR_substrate"/>
    <property type="match status" value="1"/>
</dbReference>
<dbReference type="InterPro" id="IPR000847">
    <property type="entry name" value="LysR_HTH_N"/>
</dbReference>
<gene>
    <name evidence="6" type="ORF">A7K98_14675</name>
    <name evidence="7" type="ORF">A7K99_14660</name>
</gene>
<dbReference type="InterPro" id="IPR036388">
    <property type="entry name" value="WH-like_DNA-bd_sf"/>
</dbReference>
<reference evidence="8 9" key="1">
    <citation type="submission" date="2016-05" db="EMBL/GenBank/DDBJ databases">
        <title>Complete genome sequence of two 2,5-diketo-D-glunonic acid producing strain Tatumella citrea.</title>
        <authorList>
            <person name="Duan C."/>
            <person name="Yang J."/>
            <person name="Yang S."/>
        </authorList>
    </citation>
    <scope>NUCLEOTIDE SEQUENCE [LARGE SCALE GENOMIC DNA]</scope>
    <source>
        <strain evidence="7 8">ATCC 39140</strain>
        <strain evidence="6 9">DSM 13699</strain>
    </source>
</reference>
<dbReference type="InterPro" id="IPR036390">
    <property type="entry name" value="WH_DNA-bd_sf"/>
</dbReference>
<dbReference type="InterPro" id="IPR005119">
    <property type="entry name" value="LysR_subst-bd"/>
</dbReference>
<dbReference type="PANTHER" id="PTHR30537">
    <property type="entry name" value="HTH-TYPE TRANSCRIPTIONAL REGULATOR"/>
    <property type="match status" value="1"/>
</dbReference>
<comment type="similarity">
    <text evidence="1">Belongs to the LysR transcriptional regulatory family.</text>
</comment>
<evidence type="ECO:0000313" key="9">
    <source>
        <dbReference type="Proteomes" id="UP000195814"/>
    </source>
</evidence>
<feature type="domain" description="HTH lysR-type" evidence="5">
    <location>
        <begin position="6"/>
        <end position="63"/>
    </location>
</feature>
<evidence type="ECO:0000256" key="4">
    <source>
        <dbReference type="ARBA" id="ARBA00023163"/>
    </source>
</evidence>
<accession>A0A1Y0LM10</accession>
<dbReference type="EMBL" id="CP015579">
    <property type="protein sequence ID" value="ARU94887.1"/>
    <property type="molecule type" value="Genomic_DNA"/>
</dbReference>